<dbReference type="STRING" id="1676925.ENSPKIP00000023402"/>
<evidence type="ECO:0000313" key="13">
    <source>
        <dbReference type="Proteomes" id="UP000261540"/>
    </source>
</evidence>
<dbReference type="AlphaFoldDB" id="A0A3B3RY68"/>
<dbReference type="GO" id="GO:0032259">
    <property type="term" value="P:methylation"/>
    <property type="evidence" value="ECO:0007669"/>
    <property type="project" value="UniProtKB-KW"/>
</dbReference>
<dbReference type="InterPro" id="IPR001214">
    <property type="entry name" value="SET_dom"/>
</dbReference>
<name>A0A3B3RY68_9TELE</name>
<evidence type="ECO:0000259" key="11">
    <source>
        <dbReference type="PROSITE" id="PS50865"/>
    </source>
</evidence>
<dbReference type="Gene3D" id="6.10.140.2220">
    <property type="match status" value="1"/>
</dbReference>
<organism evidence="12 13">
    <name type="scientific">Paramormyrops kingsleyae</name>
    <dbReference type="NCBI Taxonomy" id="1676925"/>
    <lineage>
        <taxon>Eukaryota</taxon>
        <taxon>Metazoa</taxon>
        <taxon>Chordata</taxon>
        <taxon>Craniata</taxon>
        <taxon>Vertebrata</taxon>
        <taxon>Euteleostomi</taxon>
        <taxon>Actinopterygii</taxon>
        <taxon>Neopterygii</taxon>
        <taxon>Teleostei</taxon>
        <taxon>Osteoglossocephala</taxon>
        <taxon>Osteoglossomorpha</taxon>
        <taxon>Osteoglossiformes</taxon>
        <taxon>Mormyridae</taxon>
        <taxon>Paramormyrops</taxon>
    </lineage>
</organism>
<dbReference type="Pfam" id="PF00856">
    <property type="entry name" value="SET"/>
    <property type="match status" value="1"/>
</dbReference>
<dbReference type="PROSITE" id="PS50280">
    <property type="entry name" value="SET"/>
    <property type="match status" value="1"/>
</dbReference>
<proteinExistence type="predicted"/>
<feature type="domain" description="SET" evidence="10">
    <location>
        <begin position="3"/>
        <end position="241"/>
    </location>
</feature>
<accession>A0A3B3RY68</accession>
<keyword evidence="7" id="KW-0862">Zinc</keyword>
<dbReference type="PROSITE" id="PS01360">
    <property type="entry name" value="ZF_MYND_1"/>
    <property type="match status" value="1"/>
</dbReference>
<dbReference type="KEGG" id="pki:111857660"/>
<dbReference type="InterPro" id="IPR011990">
    <property type="entry name" value="TPR-like_helical_dom_sf"/>
</dbReference>
<dbReference type="GO" id="GO:0140999">
    <property type="term" value="F:histone H3K4 trimethyltransferase activity"/>
    <property type="evidence" value="ECO:0007669"/>
    <property type="project" value="UniProtKB-EC"/>
</dbReference>
<dbReference type="RefSeq" id="XP_072555133.1">
    <property type="nucleotide sequence ID" value="XM_072699032.1"/>
</dbReference>
<evidence type="ECO:0000256" key="2">
    <source>
        <dbReference type="ARBA" id="ARBA00022603"/>
    </source>
</evidence>
<evidence type="ECO:0000256" key="9">
    <source>
        <dbReference type="PROSITE-ProRule" id="PRU00134"/>
    </source>
</evidence>
<dbReference type="PROSITE" id="PS50865">
    <property type="entry name" value="ZF_MYND_2"/>
    <property type="match status" value="1"/>
</dbReference>
<evidence type="ECO:0000256" key="4">
    <source>
        <dbReference type="ARBA" id="ARBA00022691"/>
    </source>
</evidence>
<evidence type="ECO:0000256" key="3">
    <source>
        <dbReference type="ARBA" id="ARBA00022679"/>
    </source>
</evidence>
<dbReference type="SUPFAM" id="SSF48452">
    <property type="entry name" value="TPR-like"/>
    <property type="match status" value="1"/>
</dbReference>
<evidence type="ECO:0000256" key="1">
    <source>
        <dbReference type="ARBA" id="ARBA00012182"/>
    </source>
</evidence>
<dbReference type="Gene3D" id="2.170.270.10">
    <property type="entry name" value="SET domain"/>
    <property type="match status" value="1"/>
</dbReference>
<dbReference type="Gene3D" id="1.25.40.10">
    <property type="entry name" value="Tetratricopeptide repeat domain"/>
    <property type="match status" value="1"/>
</dbReference>
<keyword evidence="4" id="KW-0949">S-adenosyl-L-methionine</keyword>
<dbReference type="InterPro" id="IPR050869">
    <property type="entry name" value="H3K4_H4K5_MeTrfase"/>
</dbReference>
<dbReference type="OrthoDB" id="265717at2759"/>
<dbReference type="CDD" id="cd19203">
    <property type="entry name" value="SET_SMYD3"/>
    <property type="match status" value="1"/>
</dbReference>
<dbReference type="SMART" id="SM00317">
    <property type="entry name" value="SET"/>
    <property type="match status" value="1"/>
</dbReference>
<keyword evidence="5" id="KW-0479">Metal-binding</keyword>
<dbReference type="InterPro" id="IPR002893">
    <property type="entry name" value="Znf_MYND"/>
</dbReference>
<dbReference type="PANTHER" id="PTHR12197">
    <property type="entry name" value="HISTONE-LYSINE N-METHYLTRANSFERASE SMYD"/>
    <property type="match status" value="1"/>
</dbReference>
<dbReference type="PANTHER" id="PTHR12197:SF288">
    <property type="entry name" value="HISTONE-LYSINE N-METHYLTRANSFERASE SMYD3"/>
    <property type="match status" value="1"/>
</dbReference>
<dbReference type="Gene3D" id="1.10.220.160">
    <property type="match status" value="1"/>
</dbReference>
<dbReference type="InterPro" id="IPR046341">
    <property type="entry name" value="SET_dom_sf"/>
</dbReference>
<dbReference type="FunFam" id="2.170.270.10:FF:000013">
    <property type="entry name" value="Histone-lysine N-methyltransferase SMYD1 isoform 1"/>
    <property type="match status" value="1"/>
</dbReference>
<dbReference type="SUPFAM" id="SSF82199">
    <property type="entry name" value="SET domain"/>
    <property type="match status" value="1"/>
</dbReference>
<dbReference type="EC" id="2.1.1.354" evidence="1"/>
<reference evidence="12" key="2">
    <citation type="submission" date="2025-09" db="UniProtKB">
        <authorList>
            <consortium name="Ensembl"/>
        </authorList>
    </citation>
    <scope>IDENTIFICATION</scope>
</reference>
<evidence type="ECO:0000313" key="12">
    <source>
        <dbReference type="Ensembl" id="ENSPKIP00000023402.1"/>
    </source>
</evidence>
<evidence type="ECO:0000256" key="6">
    <source>
        <dbReference type="ARBA" id="ARBA00022771"/>
    </source>
</evidence>
<dbReference type="Pfam" id="PF01753">
    <property type="entry name" value="zf-MYND"/>
    <property type="match status" value="1"/>
</dbReference>
<keyword evidence="13" id="KW-1185">Reference proteome</keyword>
<sequence>MARKLERFCSEGKGNGLRAALPIRAGEQIFTAEPYAHVVSKNGMGTTCEYCFSRRKTLLRCSQCKTAYYCNASCQKGAWPDHRRECKCLQNLLPHKKIVTDSVRLVARIVFKLLKPSSCLGEELYSLTELESHVADMSEQKEEGLGLLSAMLQIYLKEEVIDFSHMPPGLDLPSLYAKVTCNSFTISDGELQEVGVGLYLSMSLLNHDCRPNCVMIFQGTKLCLQAIQDIPALEELTISYIDTRMPSEDRQRQLRDQYHFRCQCPCCASADKDVDMLAGDREVWRTQQDALPRIEELQDQQQWEPMLEHCQALVDGNGDAVPDSNIYALKLLELAQDACINLGQWEKALVYGTRTLQPYRLYYPYLHPALAVQLMRVGKLQQYLGRLEEAYGTLQQAYDVMKVTHGCEHSLTCELRGMLQQCQAEMSHA</sequence>
<keyword evidence="3" id="KW-0808">Transferase</keyword>
<comment type="catalytic activity">
    <reaction evidence="8">
        <text>L-lysyl(4)-[histone H3] + 3 S-adenosyl-L-methionine = N(6),N(6),N(6)-trimethyl-L-lysyl(4)-[histone H3] + 3 S-adenosyl-L-homocysteine + 3 H(+)</text>
        <dbReference type="Rhea" id="RHEA:60260"/>
        <dbReference type="Rhea" id="RHEA-COMP:15537"/>
        <dbReference type="Rhea" id="RHEA-COMP:15547"/>
        <dbReference type="ChEBI" id="CHEBI:15378"/>
        <dbReference type="ChEBI" id="CHEBI:29969"/>
        <dbReference type="ChEBI" id="CHEBI:57856"/>
        <dbReference type="ChEBI" id="CHEBI:59789"/>
        <dbReference type="ChEBI" id="CHEBI:61961"/>
        <dbReference type="EC" id="2.1.1.354"/>
    </reaction>
</comment>
<evidence type="ECO:0000259" key="10">
    <source>
        <dbReference type="PROSITE" id="PS50280"/>
    </source>
</evidence>
<evidence type="ECO:0000256" key="5">
    <source>
        <dbReference type="ARBA" id="ARBA00022723"/>
    </source>
</evidence>
<evidence type="ECO:0000256" key="8">
    <source>
        <dbReference type="ARBA" id="ARBA00047571"/>
    </source>
</evidence>
<keyword evidence="6 9" id="KW-0863">Zinc-finger</keyword>
<dbReference type="Proteomes" id="UP000261540">
    <property type="component" value="Unplaced"/>
</dbReference>
<dbReference type="InterPro" id="IPR044420">
    <property type="entry name" value="SMYD3_SET"/>
</dbReference>
<dbReference type="GO" id="GO:0008270">
    <property type="term" value="F:zinc ion binding"/>
    <property type="evidence" value="ECO:0007669"/>
    <property type="project" value="UniProtKB-KW"/>
</dbReference>
<dbReference type="CTD" id="64754"/>
<dbReference type="GO" id="GO:0005634">
    <property type="term" value="C:nucleus"/>
    <property type="evidence" value="ECO:0007669"/>
    <property type="project" value="TreeGrafter"/>
</dbReference>
<evidence type="ECO:0000256" key="7">
    <source>
        <dbReference type="ARBA" id="ARBA00022833"/>
    </source>
</evidence>
<feature type="domain" description="MYND-type" evidence="11">
    <location>
        <begin position="48"/>
        <end position="86"/>
    </location>
</feature>
<protein>
    <recommendedName>
        <fullName evidence="1">[histone H3]-lysine(4) N-trimethyltransferase</fullName>
        <ecNumber evidence="1">2.1.1.354</ecNumber>
    </recommendedName>
</protein>
<dbReference type="SUPFAM" id="SSF144232">
    <property type="entry name" value="HIT/MYND zinc finger-like"/>
    <property type="match status" value="1"/>
</dbReference>
<dbReference type="Ensembl" id="ENSPKIT00000004086.1">
    <property type="protein sequence ID" value="ENSPKIP00000023402.1"/>
    <property type="gene ID" value="ENSPKIG00000007049.1"/>
</dbReference>
<reference evidence="12" key="1">
    <citation type="submission" date="2025-08" db="UniProtKB">
        <authorList>
            <consortium name="Ensembl"/>
        </authorList>
    </citation>
    <scope>IDENTIFICATION</scope>
</reference>
<dbReference type="GeneID" id="111857660"/>
<dbReference type="GeneTree" id="ENSGT00940000156766"/>
<keyword evidence="2" id="KW-0489">Methyltransferase</keyword>
<dbReference type="Gene3D" id="1.25.40.970">
    <property type="match status" value="1"/>
</dbReference>